<protein>
    <submittedName>
        <fullName evidence="7">Membrane protein involved in the export of O-antigen and teichoic acid</fullName>
    </submittedName>
</protein>
<feature type="transmembrane region" description="Helical" evidence="6">
    <location>
        <begin position="12"/>
        <end position="32"/>
    </location>
</feature>
<feature type="transmembrane region" description="Helical" evidence="6">
    <location>
        <begin position="284"/>
        <end position="307"/>
    </location>
</feature>
<dbReference type="InParanoid" id="A0A1H9GRY2"/>
<feature type="transmembrane region" description="Helical" evidence="6">
    <location>
        <begin position="397"/>
        <end position="418"/>
    </location>
</feature>
<keyword evidence="2" id="KW-1003">Cell membrane</keyword>
<keyword evidence="8" id="KW-1185">Reference proteome</keyword>
<feature type="transmembrane region" description="Helical" evidence="6">
    <location>
        <begin position="456"/>
        <end position="473"/>
    </location>
</feature>
<evidence type="ECO:0000313" key="7">
    <source>
        <dbReference type="EMBL" id="SEQ52847.1"/>
    </source>
</evidence>
<proteinExistence type="predicted"/>
<keyword evidence="4 6" id="KW-1133">Transmembrane helix</keyword>
<gene>
    <name evidence="7" type="ORF">SAMN05444359_11183</name>
</gene>
<dbReference type="PANTHER" id="PTHR30250">
    <property type="entry name" value="PST FAMILY PREDICTED COLANIC ACID TRANSPORTER"/>
    <property type="match status" value="1"/>
</dbReference>
<feature type="transmembrane region" description="Helical" evidence="6">
    <location>
        <begin position="337"/>
        <end position="358"/>
    </location>
</feature>
<feature type="transmembrane region" description="Helical" evidence="6">
    <location>
        <begin position="146"/>
        <end position="171"/>
    </location>
</feature>
<keyword evidence="5 6" id="KW-0472">Membrane</keyword>
<evidence type="ECO:0000256" key="3">
    <source>
        <dbReference type="ARBA" id="ARBA00022692"/>
    </source>
</evidence>
<reference evidence="8" key="1">
    <citation type="submission" date="2016-10" db="EMBL/GenBank/DDBJ databases">
        <authorList>
            <person name="Varghese N."/>
            <person name="Submissions S."/>
        </authorList>
    </citation>
    <scope>NUCLEOTIDE SEQUENCE [LARGE SCALE GENOMIC DNA]</scope>
    <source>
        <strain evidence="8">DSM 24740</strain>
    </source>
</reference>
<keyword evidence="3 6" id="KW-0812">Transmembrane</keyword>
<evidence type="ECO:0000256" key="6">
    <source>
        <dbReference type="SAM" id="Phobius"/>
    </source>
</evidence>
<dbReference type="GO" id="GO:0005886">
    <property type="term" value="C:plasma membrane"/>
    <property type="evidence" value="ECO:0007669"/>
    <property type="project" value="UniProtKB-SubCell"/>
</dbReference>
<feature type="transmembrane region" description="Helical" evidence="6">
    <location>
        <begin position="47"/>
        <end position="70"/>
    </location>
</feature>
<feature type="transmembrane region" description="Helical" evidence="6">
    <location>
        <begin position="493"/>
        <end position="510"/>
    </location>
</feature>
<feature type="transmembrane region" description="Helical" evidence="6">
    <location>
        <begin position="91"/>
        <end position="112"/>
    </location>
</feature>
<dbReference type="OrthoDB" id="9814608at2"/>
<dbReference type="RefSeq" id="WP_139211853.1">
    <property type="nucleotide sequence ID" value="NZ_FOFB01000011.1"/>
</dbReference>
<comment type="subcellular location">
    <subcellularLocation>
        <location evidence="1">Cell membrane</location>
        <topology evidence="1">Multi-pass membrane protein</topology>
    </subcellularLocation>
</comment>
<feature type="transmembrane region" description="Helical" evidence="6">
    <location>
        <begin position="424"/>
        <end position="444"/>
    </location>
</feature>
<dbReference type="Proteomes" id="UP000199021">
    <property type="component" value="Unassembled WGS sequence"/>
</dbReference>
<feature type="transmembrane region" description="Helical" evidence="6">
    <location>
        <begin position="118"/>
        <end position="139"/>
    </location>
</feature>
<feature type="transmembrane region" description="Helical" evidence="6">
    <location>
        <begin position="191"/>
        <end position="217"/>
    </location>
</feature>
<dbReference type="STRING" id="478744.SAMN05444359_11183"/>
<dbReference type="AlphaFoldDB" id="A0A1H9GRY2"/>
<evidence type="ECO:0000256" key="4">
    <source>
        <dbReference type="ARBA" id="ARBA00022989"/>
    </source>
</evidence>
<dbReference type="InterPro" id="IPR050833">
    <property type="entry name" value="Poly_Biosynth_Transport"/>
</dbReference>
<evidence type="ECO:0000256" key="1">
    <source>
        <dbReference type="ARBA" id="ARBA00004651"/>
    </source>
</evidence>
<sequence length="520" mass="58111">MSLRKLGSETMIYGLSNVLGKLLNFVLVTYFISRLMSREEFGVVADLMFWTGWLIALLVFRMDTALFRFASRGDYHPGAVFSRLDGLVQRIGLAFLLLGMVFSKPISTWLGYENQVPYVLLVMLTIFLDVVVAVPLARLRQFERAWFFVAVNLGNVIVNIFFVFLLLYLLPKYPQLIENYTPWTYRPGHEVGYYLAAVCIASLARFLALTIDTYVTFTRPAEEKLPMDFPAILPENVNKVPSWKTIFSYTAPLTLVAVAGIYNAQSGPTMLKELAGTGSMIDNLTYSGLFSAAMKIAIILNLFITAYNYAAEPFFFKQTGKDLATADRTIYADACRAYGLIATLASAGILLFLPWLSLIVPVEYHSGLVILPVLLCANLLFGLYANFSIAYKLTDRTWLGGGIALIGSIIIYFINARYAAELTIWAPAWGMLACYAVMCILAWFVSRKYFPVDYPLLRIGLYLLLALGATMLAARLEGADNWTIAGADAGAKWYIRGAVFTLLLAAFGALEHKWVRRTFF</sequence>
<name>A0A1H9GRY2_9BACT</name>
<organism evidence="7 8">
    <name type="scientific">Neolewinella agarilytica</name>
    <dbReference type="NCBI Taxonomy" id="478744"/>
    <lineage>
        <taxon>Bacteria</taxon>
        <taxon>Pseudomonadati</taxon>
        <taxon>Bacteroidota</taxon>
        <taxon>Saprospiria</taxon>
        <taxon>Saprospirales</taxon>
        <taxon>Lewinellaceae</taxon>
        <taxon>Neolewinella</taxon>
    </lineage>
</organism>
<evidence type="ECO:0000256" key="2">
    <source>
        <dbReference type="ARBA" id="ARBA00022475"/>
    </source>
</evidence>
<evidence type="ECO:0000256" key="5">
    <source>
        <dbReference type="ARBA" id="ARBA00023136"/>
    </source>
</evidence>
<feature type="transmembrane region" description="Helical" evidence="6">
    <location>
        <begin position="364"/>
        <end position="385"/>
    </location>
</feature>
<accession>A0A1H9GRY2</accession>
<feature type="transmembrane region" description="Helical" evidence="6">
    <location>
        <begin position="246"/>
        <end position="264"/>
    </location>
</feature>
<dbReference type="EMBL" id="FOFB01000011">
    <property type="protein sequence ID" value="SEQ52847.1"/>
    <property type="molecule type" value="Genomic_DNA"/>
</dbReference>
<evidence type="ECO:0000313" key="8">
    <source>
        <dbReference type="Proteomes" id="UP000199021"/>
    </source>
</evidence>
<dbReference type="PANTHER" id="PTHR30250:SF11">
    <property type="entry name" value="O-ANTIGEN TRANSPORTER-RELATED"/>
    <property type="match status" value="1"/>
</dbReference>